<name>A0A142JUM3_9BURK</name>
<evidence type="ECO:0008006" key="3">
    <source>
        <dbReference type="Google" id="ProtNLM"/>
    </source>
</evidence>
<dbReference type="STRING" id="1796606.A2G96_28950"/>
<dbReference type="KEGG" id="cnan:A2G96_28950"/>
<dbReference type="Proteomes" id="UP000075238">
    <property type="component" value="Chromosome 2"/>
</dbReference>
<sequence>MSHAIQFDIVVDGFRIPCTASAEAGSQARRCAGGPAADIDAALERLQHAARLRFLQGAAPPVLVLREHLHAAGACP</sequence>
<dbReference type="AlphaFoldDB" id="A0A142JUM3"/>
<dbReference type="EMBL" id="CP014845">
    <property type="protein sequence ID" value="AMR81785.1"/>
    <property type="molecule type" value="Genomic_DNA"/>
</dbReference>
<accession>A0A142JUM3</accession>
<evidence type="ECO:0000313" key="1">
    <source>
        <dbReference type="EMBL" id="AMR81785.1"/>
    </source>
</evidence>
<evidence type="ECO:0000313" key="2">
    <source>
        <dbReference type="Proteomes" id="UP000075238"/>
    </source>
</evidence>
<protein>
    <recommendedName>
        <fullName evidence="3">DUF1488 domain-containing protein</fullName>
    </recommendedName>
</protein>
<keyword evidence="2" id="KW-1185">Reference proteome</keyword>
<gene>
    <name evidence="1" type="ORF">A2G96_28950</name>
</gene>
<organism evidence="1 2">
    <name type="scientific">Cupriavidus nantongensis</name>
    <dbReference type="NCBI Taxonomy" id="1796606"/>
    <lineage>
        <taxon>Bacteria</taxon>
        <taxon>Pseudomonadati</taxon>
        <taxon>Pseudomonadota</taxon>
        <taxon>Betaproteobacteria</taxon>
        <taxon>Burkholderiales</taxon>
        <taxon>Burkholderiaceae</taxon>
        <taxon>Cupriavidus</taxon>
    </lineage>
</organism>
<proteinExistence type="predicted"/>
<dbReference type="RefSeq" id="WP_062803576.1">
    <property type="nucleotide sequence ID" value="NZ_CP014845.1"/>
</dbReference>
<reference evidence="1 2" key="1">
    <citation type="submission" date="2016-03" db="EMBL/GenBank/DDBJ databases">
        <title>Complete genome sequence of a novel chlorpyrifos degrading bacterium, Cupriavidus nantongensis sp. X1.</title>
        <authorList>
            <person name="Fang L."/>
        </authorList>
    </citation>
    <scope>NUCLEOTIDE SEQUENCE [LARGE SCALE GENOMIC DNA]</scope>
    <source>
        <strain evidence="1 2">X1</strain>
    </source>
</reference>